<evidence type="ECO:0000313" key="2">
    <source>
        <dbReference type="Proteomes" id="UP001151760"/>
    </source>
</evidence>
<gene>
    <name evidence="1" type="ORF">Tco_0628687</name>
</gene>
<accession>A0ABQ4WR19</accession>
<dbReference type="EMBL" id="BQNB010008861">
    <property type="protein sequence ID" value="GJS55325.1"/>
    <property type="molecule type" value="Genomic_DNA"/>
</dbReference>
<sequence length="166" mass="18855">MHGQSFGTVMISIEPIENSIKDTLKGLVYSYSLLEALRVSGVKLFMPRLWKKQFKPFSLVCFVRCQQAYVDSAFPKVAFSTTLFSNLLLDEMVTFMSMCLIESAETLYAAKSNSNFLLSQVQRNFIEVKSIVLSCDRIQKDLEYNIQNMAMLFSLIVDIAVLSFVS</sequence>
<evidence type="ECO:0000313" key="1">
    <source>
        <dbReference type="EMBL" id="GJS55325.1"/>
    </source>
</evidence>
<name>A0ABQ4WR19_9ASTR</name>
<protein>
    <submittedName>
        <fullName evidence="1">Uncharacterized protein</fullName>
    </submittedName>
</protein>
<reference evidence="1" key="2">
    <citation type="submission" date="2022-01" db="EMBL/GenBank/DDBJ databases">
        <authorList>
            <person name="Yamashiro T."/>
            <person name="Shiraishi A."/>
            <person name="Satake H."/>
            <person name="Nakayama K."/>
        </authorList>
    </citation>
    <scope>NUCLEOTIDE SEQUENCE</scope>
</reference>
<reference evidence="1" key="1">
    <citation type="journal article" date="2022" name="Int. J. Mol. Sci.">
        <title>Draft Genome of Tanacetum Coccineum: Genomic Comparison of Closely Related Tanacetum-Family Plants.</title>
        <authorList>
            <person name="Yamashiro T."/>
            <person name="Shiraishi A."/>
            <person name="Nakayama K."/>
            <person name="Satake H."/>
        </authorList>
    </citation>
    <scope>NUCLEOTIDE SEQUENCE</scope>
</reference>
<keyword evidence="2" id="KW-1185">Reference proteome</keyword>
<organism evidence="1 2">
    <name type="scientific">Tanacetum coccineum</name>
    <dbReference type="NCBI Taxonomy" id="301880"/>
    <lineage>
        <taxon>Eukaryota</taxon>
        <taxon>Viridiplantae</taxon>
        <taxon>Streptophyta</taxon>
        <taxon>Embryophyta</taxon>
        <taxon>Tracheophyta</taxon>
        <taxon>Spermatophyta</taxon>
        <taxon>Magnoliopsida</taxon>
        <taxon>eudicotyledons</taxon>
        <taxon>Gunneridae</taxon>
        <taxon>Pentapetalae</taxon>
        <taxon>asterids</taxon>
        <taxon>campanulids</taxon>
        <taxon>Asterales</taxon>
        <taxon>Asteraceae</taxon>
        <taxon>Asteroideae</taxon>
        <taxon>Anthemideae</taxon>
        <taxon>Anthemidinae</taxon>
        <taxon>Tanacetum</taxon>
    </lineage>
</organism>
<dbReference type="Proteomes" id="UP001151760">
    <property type="component" value="Unassembled WGS sequence"/>
</dbReference>
<comment type="caution">
    <text evidence="1">The sequence shown here is derived from an EMBL/GenBank/DDBJ whole genome shotgun (WGS) entry which is preliminary data.</text>
</comment>
<proteinExistence type="predicted"/>